<name>A0A402DL27_MICAE</name>
<comment type="similarity">
    <text evidence="1 10 11">Belongs to the HAM1 NTPase family.</text>
</comment>
<proteinExistence type="inferred from homology"/>
<keyword evidence="3 10" id="KW-0479">Metal-binding</keyword>
<dbReference type="GO" id="GO:0000166">
    <property type="term" value="F:nucleotide binding"/>
    <property type="evidence" value="ECO:0007669"/>
    <property type="project" value="UniProtKB-KW"/>
</dbReference>
<dbReference type="Proteomes" id="UP000289660">
    <property type="component" value="Unassembled WGS sequence"/>
</dbReference>
<keyword evidence="4 10" id="KW-0547">Nucleotide-binding</keyword>
<evidence type="ECO:0000256" key="9">
    <source>
        <dbReference type="ARBA" id="ARBA00052017"/>
    </source>
</evidence>
<comment type="catalytic activity">
    <reaction evidence="10">
        <text>ITP + H2O = IMP + diphosphate + H(+)</text>
        <dbReference type="Rhea" id="RHEA:29399"/>
        <dbReference type="ChEBI" id="CHEBI:15377"/>
        <dbReference type="ChEBI" id="CHEBI:15378"/>
        <dbReference type="ChEBI" id="CHEBI:33019"/>
        <dbReference type="ChEBI" id="CHEBI:58053"/>
        <dbReference type="ChEBI" id="CHEBI:61402"/>
        <dbReference type="EC" id="3.6.1.66"/>
    </reaction>
</comment>
<keyword evidence="6 10" id="KW-0460">Magnesium</keyword>
<dbReference type="EMBL" id="BIFY01000221">
    <property type="protein sequence ID" value="GCE62901.1"/>
    <property type="molecule type" value="Genomic_DNA"/>
</dbReference>
<dbReference type="HAMAP" id="MF_01405">
    <property type="entry name" value="Non_canon_purine_NTPase"/>
    <property type="match status" value="1"/>
</dbReference>
<dbReference type="Gene3D" id="3.90.950.10">
    <property type="match status" value="1"/>
</dbReference>
<comment type="cofactor">
    <cofactor evidence="10">
        <name>Mg(2+)</name>
        <dbReference type="ChEBI" id="CHEBI:18420"/>
    </cofactor>
    <text evidence="10">Binds 1 Mg(2+) ion per subunit.</text>
</comment>
<dbReference type="EC" id="3.6.1.66" evidence="10"/>
<dbReference type="AlphaFoldDB" id="A0A402DL27"/>
<protein>
    <recommendedName>
        <fullName evidence="10">dITP/XTP pyrophosphatase</fullName>
        <ecNumber evidence="10">3.6.1.66</ecNumber>
    </recommendedName>
    <alternativeName>
        <fullName evidence="10">Non-canonical purine NTP pyrophosphatase</fullName>
    </alternativeName>
    <alternativeName>
        <fullName evidence="10">Non-standard purine NTP pyrophosphatase</fullName>
    </alternativeName>
    <alternativeName>
        <fullName evidence="10">Nucleoside-triphosphate diphosphatase</fullName>
    </alternativeName>
    <alternativeName>
        <fullName evidence="10">Nucleoside-triphosphate pyrophosphatase</fullName>
        <shortName evidence="10">NTPase</shortName>
    </alternativeName>
</protein>
<dbReference type="NCBIfam" id="TIGR00042">
    <property type="entry name" value="RdgB/HAM1 family non-canonical purine NTP pyrophosphatase"/>
    <property type="match status" value="1"/>
</dbReference>
<evidence type="ECO:0000256" key="2">
    <source>
        <dbReference type="ARBA" id="ARBA00011738"/>
    </source>
</evidence>
<dbReference type="GO" id="GO:0005829">
    <property type="term" value="C:cytosol"/>
    <property type="evidence" value="ECO:0007669"/>
    <property type="project" value="TreeGrafter"/>
</dbReference>
<dbReference type="GO" id="GO:0035870">
    <property type="term" value="F:dITP diphosphatase activity"/>
    <property type="evidence" value="ECO:0007669"/>
    <property type="project" value="UniProtKB-UniRule"/>
</dbReference>
<sequence length="199" mass="21747">MPMKKLILATSNPGKLAEIGEYLTDIDLELQLKPDDLEIEETGATFAENAYLKAAQIALTLGEWSIADDSGLEVTGLGNAPGIYSARYGENDRERIDRLVRELGDNQDRSARFVCVIAIARPDGEIALSATGICTGEILTSPRGEGGFGYDPIFYVPEYALTFAEMSPELKRKISHRGRAFQQLLPHLKTLAGTNSSRL</sequence>
<feature type="binding site" evidence="10">
    <location>
        <begin position="176"/>
        <end position="177"/>
    </location>
    <ligand>
        <name>substrate</name>
    </ligand>
</feature>
<feature type="binding site" evidence="10">
    <location>
        <position position="40"/>
    </location>
    <ligand>
        <name>Mg(2+)</name>
        <dbReference type="ChEBI" id="CHEBI:18420"/>
    </ligand>
</feature>
<dbReference type="GO" id="GO:0017111">
    <property type="term" value="F:ribonucleoside triphosphate phosphatase activity"/>
    <property type="evidence" value="ECO:0007669"/>
    <property type="project" value="InterPro"/>
</dbReference>
<comment type="subunit">
    <text evidence="2 10">Homodimer.</text>
</comment>
<feature type="active site" description="Proton acceptor" evidence="10">
    <location>
        <position position="69"/>
    </location>
</feature>
<evidence type="ECO:0000256" key="8">
    <source>
        <dbReference type="ARBA" id="ARBA00051875"/>
    </source>
</evidence>
<comment type="function">
    <text evidence="10">Pyrophosphatase that catalyzes the hydrolysis of nucleoside triphosphates to their monophosphate derivatives, with a high preference for the non-canonical purine nucleotides XTP (xanthosine triphosphate), dITP (deoxyinosine triphosphate) and ITP. Seems to function as a house-cleaning enzyme that removes non-canonical purine nucleotides from the nucleotide pool, thus preventing their incorporation into DNA/RNA and avoiding chromosomal lesions.</text>
</comment>
<gene>
    <name evidence="12" type="ORF">MiAbB_04856</name>
</gene>
<evidence type="ECO:0000256" key="11">
    <source>
        <dbReference type="RuleBase" id="RU003781"/>
    </source>
</evidence>
<dbReference type="PANTHER" id="PTHR11067:SF9">
    <property type="entry name" value="INOSINE TRIPHOSPHATE PYROPHOSPHATASE"/>
    <property type="match status" value="1"/>
</dbReference>
<dbReference type="GO" id="GO:0036222">
    <property type="term" value="F:XTP diphosphatase activity"/>
    <property type="evidence" value="ECO:0007669"/>
    <property type="project" value="UniProtKB-UniRule"/>
</dbReference>
<reference evidence="13" key="1">
    <citation type="submission" date="2018-12" db="EMBL/GenBank/DDBJ databases">
        <title>Genome sequence of Microcystis aeruginosa NIES-4285.</title>
        <authorList>
            <person name="Tanabe Y."/>
        </authorList>
    </citation>
    <scope>NUCLEOTIDE SEQUENCE [LARGE SCALE GENOMIC DNA]</scope>
    <source>
        <strain evidence="13">NIES-4285</strain>
    </source>
</reference>
<dbReference type="Pfam" id="PF01725">
    <property type="entry name" value="Ham1p_like"/>
    <property type="match status" value="1"/>
</dbReference>
<evidence type="ECO:0000256" key="1">
    <source>
        <dbReference type="ARBA" id="ARBA00008023"/>
    </source>
</evidence>
<dbReference type="InterPro" id="IPR020922">
    <property type="entry name" value="dITP/XTP_pyrophosphatase"/>
</dbReference>
<evidence type="ECO:0000256" key="3">
    <source>
        <dbReference type="ARBA" id="ARBA00022723"/>
    </source>
</evidence>
<dbReference type="GO" id="GO:0036220">
    <property type="term" value="F:ITP diphosphatase activity"/>
    <property type="evidence" value="ECO:0007669"/>
    <property type="project" value="UniProtKB-UniRule"/>
</dbReference>
<keyword evidence="7 10" id="KW-0546">Nucleotide metabolism</keyword>
<evidence type="ECO:0000256" key="5">
    <source>
        <dbReference type="ARBA" id="ARBA00022801"/>
    </source>
</evidence>
<evidence type="ECO:0000313" key="13">
    <source>
        <dbReference type="Proteomes" id="UP000289660"/>
    </source>
</evidence>
<dbReference type="GO" id="GO:0009146">
    <property type="term" value="P:purine nucleoside triphosphate catabolic process"/>
    <property type="evidence" value="ECO:0007669"/>
    <property type="project" value="UniProtKB-UniRule"/>
</dbReference>
<evidence type="ECO:0000313" key="12">
    <source>
        <dbReference type="EMBL" id="GCE62901.1"/>
    </source>
</evidence>
<dbReference type="CDD" id="cd00515">
    <property type="entry name" value="HAM1"/>
    <property type="match status" value="1"/>
</dbReference>
<accession>A0A402DL27</accession>
<dbReference type="PANTHER" id="PTHR11067">
    <property type="entry name" value="INOSINE TRIPHOSPHATE PYROPHOSPHATASE/HAM1 PROTEIN"/>
    <property type="match status" value="1"/>
</dbReference>
<evidence type="ECO:0000256" key="6">
    <source>
        <dbReference type="ARBA" id="ARBA00022842"/>
    </source>
</evidence>
<evidence type="ECO:0000256" key="7">
    <source>
        <dbReference type="ARBA" id="ARBA00023080"/>
    </source>
</evidence>
<comment type="caution">
    <text evidence="12">The sequence shown here is derived from an EMBL/GenBank/DDBJ whole genome shotgun (WGS) entry which is preliminary data.</text>
</comment>
<organism evidence="12 13">
    <name type="scientific">Microcystis aeruginosa NIES-4285</name>
    <dbReference type="NCBI Taxonomy" id="2497681"/>
    <lineage>
        <taxon>Bacteria</taxon>
        <taxon>Bacillati</taxon>
        <taxon>Cyanobacteriota</taxon>
        <taxon>Cyanophyceae</taxon>
        <taxon>Oscillatoriophycideae</taxon>
        <taxon>Chroococcales</taxon>
        <taxon>Microcystaceae</taxon>
        <taxon>Microcystis</taxon>
    </lineage>
</organism>
<feature type="binding site" evidence="10">
    <location>
        <position position="171"/>
    </location>
    <ligand>
        <name>substrate</name>
    </ligand>
</feature>
<feature type="binding site" evidence="10">
    <location>
        <begin position="10"/>
        <end position="15"/>
    </location>
    <ligand>
        <name>substrate</name>
    </ligand>
</feature>
<dbReference type="SUPFAM" id="SSF52972">
    <property type="entry name" value="ITPase-like"/>
    <property type="match status" value="1"/>
</dbReference>
<feature type="binding site" evidence="10">
    <location>
        <position position="69"/>
    </location>
    <ligand>
        <name>Mg(2+)</name>
        <dbReference type="ChEBI" id="CHEBI:18420"/>
    </ligand>
</feature>
<evidence type="ECO:0000256" key="4">
    <source>
        <dbReference type="ARBA" id="ARBA00022741"/>
    </source>
</evidence>
<feature type="binding site" evidence="10">
    <location>
        <begin position="148"/>
        <end position="151"/>
    </location>
    <ligand>
        <name>substrate</name>
    </ligand>
</feature>
<keyword evidence="5 10" id="KW-0378">Hydrolase</keyword>
<dbReference type="InterPro" id="IPR002637">
    <property type="entry name" value="RdgB/HAM1"/>
</dbReference>
<feature type="binding site" evidence="10">
    <location>
        <position position="70"/>
    </location>
    <ligand>
        <name>substrate</name>
    </ligand>
</feature>
<dbReference type="GO" id="GO:0046872">
    <property type="term" value="F:metal ion binding"/>
    <property type="evidence" value="ECO:0007669"/>
    <property type="project" value="UniProtKB-KW"/>
</dbReference>
<evidence type="ECO:0000256" key="10">
    <source>
        <dbReference type="HAMAP-Rule" id="MF_01405"/>
    </source>
</evidence>
<dbReference type="InterPro" id="IPR029001">
    <property type="entry name" value="ITPase-like_fam"/>
</dbReference>
<dbReference type="FunFam" id="3.90.950.10:FF:000001">
    <property type="entry name" value="dITP/XTP pyrophosphatase"/>
    <property type="match status" value="1"/>
</dbReference>
<comment type="catalytic activity">
    <reaction evidence="9 10">
        <text>XTP + H2O = XMP + diphosphate + H(+)</text>
        <dbReference type="Rhea" id="RHEA:28610"/>
        <dbReference type="ChEBI" id="CHEBI:15377"/>
        <dbReference type="ChEBI" id="CHEBI:15378"/>
        <dbReference type="ChEBI" id="CHEBI:33019"/>
        <dbReference type="ChEBI" id="CHEBI:57464"/>
        <dbReference type="ChEBI" id="CHEBI:61314"/>
        <dbReference type="EC" id="3.6.1.66"/>
    </reaction>
</comment>
<comment type="catalytic activity">
    <reaction evidence="8 10">
        <text>dITP + H2O = dIMP + diphosphate + H(+)</text>
        <dbReference type="Rhea" id="RHEA:28342"/>
        <dbReference type="ChEBI" id="CHEBI:15377"/>
        <dbReference type="ChEBI" id="CHEBI:15378"/>
        <dbReference type="ChEBI" id="CHEBI:33019"/>
        <dbReference type="ChEBI" id="CHEBI:61194"/>
        <dbReference type="ChEBI" id="CHEBI:61382"/>
        <dbReference type="EC" id="3.6.1.66"/>
    </reaction>
</comment>
<dbReference type="GO" id="GO:0009117">
    <property type="term" value="P:nucleotide metabolic process"/>
    <property type="evidence" value="ECO:0007669"/>
    <property type="project" value="UniProtKB-KW"/>
</dbReference>